<proteinExistence type="inferred from homology"/>
<evidence type="ECO:0000313" key="11">
    <source>
        <dbReference type="EMBL" id="KNC98830.1"/>
    </source>
</evidence>
<evidence type="ECO:0000256" key="5">
    <source>
        <dbReference type="PIRSR" id="PIRSR000106-1"/>
    </source>
</evidence>
<evidence type="ECO:0000256" key="3">
    <source>
        <dbReference type="ARBA" id="ARBA00022723"/>
    </source>
</evidence>
<comment type="similarity">
    <text evidence="2">Belongs to the malic enzymes family.</text>
</comment>
<keyword evidence="8" id="KW-0812">Transmembrane</keyword>
<reference evidence="11 12" key="1">
    <citation type="submission" date="2009-08" db="EMBL/GenBank/DDBJ databases">
        <title>The Genome Sequence of Spizellomyces punctatus strain DAOM BR117.</title>
        <authorList>
            <consortium name="The Broad Institute Genome Sequencing Platform"/>
            <person name="Russ C."/>
            <person name="Cuomo C."/>
            <person name="Shea T."/>
            <person name="Young S.K."/>
            <person name="Zeng Q."/>
            <person name="Koehrsen M."/>
            <person name="Haas B."/>
            <person name="Borodovsky M."/>
            <person name="Guigo R."/>
            <person name="Alvarado L."/>
            <person name="Berlin A."/>
            <person name="Bochicchio J."/>
            <person name="Borenstein D."/>
            <person name="Chapman S."/>
            <person name="Chen Z."/>
            <person name="Engels R."/>
            <person name="Freedman E."/>
            <person name="Gellesch M."/>
            <person name="Goldberg J."/>
            <person name="Griggs A."/>
            <person name="Gujja S."/>
            <person name="Heiman D."/>
            <person name="Hepburn T."/>
            <person name="Howarth C."/>
            <person name="Jen D."/>
            <person name="Larson L."/>
            <person name="Lewis B."/>
            <person name="Mehta T."/>
            <person name="Park D."/>
            <person name="Pearson M."/>
            <person name="Roberts A."/>
            <person name="Saif S."/>
            <person name="Shenoy N."/>
            <person name="Sisk P."/>
            <person name="Stolte C."/>
            <person name="Sykes S."/>
            <person name="Thomson T."/>
            <person name="Walk T."/>
            <person name="White J."/>
            <person name="Yandava C."/>
            <person name="Burger G."/>
            <person name="Gray M.W."/>
            <person name="Holland P.W.H."/>
            <person name="King N."/>
            <person name="Lang F.B.F."/>
            <person name="Roger A.J."/>
            <person name="Ruiz-Trillo I."/>
            <person name="Lander E."/>
            <person name="Nusbaum C."/>
        </authorList>
    </citation>
    <scope>NUCLEOTIDE SEQUENCE [LARGE SCALE GENOMIC DNA]</scope>
    <source>
        <strain evidence="11 12">DAOM BR117</strain>
    </source>
</reference>
<dbReference type="InterPro" id="IPR001891">
    <property type="entry name" value="Malic_OxRdtase"/>
</dbReference>
<dbReference type="AlphaFoldDB" id="A0A0L0HB72"/>
<dbReference type="GO" id="GO:0005829">
    <property type="term" value="C:cytosol"/>
    <property type="evidence" value="ECO:0007669"/>
    <property type="project" value="TreeGrafter"/>
</dbReference>
<dbReference type="Pfam" id="PF00390">
    <property type="entry name" value="malic"/>
    <property type="match status" value="1"/>
</dbReference>
<dbReference type="Proteomes" id="UP000053201">
    <property type="component" value="Unassembled WGS sequence"/>
</dbReference>
<evidence type="ECO:0000256" key="7">
    <source>
        <dbReference type="PIRSR" id="PIRSR000106-3"/>
    </source>
</evidence>
<evidence type="ECO:0000259" key="10">
    <source>
        <dbReference type="SMART" id="SM01274"/>
    </source>
</evidence>
<feature type="domain" description="Malic enzyme NAD-binding" evidence="9">
    <location>
        <begin position="334"/>
        <end position="572"/>
    </location>
</feature>
<dbReference type="OrthoDB" id="5365701at2759"/>
<dbReference type="NCBIfam" id="NF010052">
    <property type="entry name" value="PRK13529.1"/>
    <property type="match status" value="1"/>
</dbReference>
<dbReference type="PANTHER" id="PTHR23406:SF34">
    <property type="entry name" value="NAD-DEPENDENT MALIC ENZYME, MITOCHONDRIAL"/>
    <property type="match status" value="1"/>
</dbReference>
<dbReference type="GO" id="GO:0016616">
    <property type="term" value="F:oxidoreductase activity, acting on the CH-OH group of donors, NAD or NADP as acceptor"/>
    <property type="evidence" value="ECO:0007669"/>
    <property type="project" value="InterPro"/>
</dbReference>
<evidence type="ECO:0000256" key="8">
    <source>
        <dbReference type="SAM" id="Phobius"/>
    </source>
</evidence>
<feature type="domain" description="Malic enzyme N-terminal" evidence="10">
    <location>
        <begin position="140"/>
        <end position="324"/>
    </location>
</feature>
<dbReference type="GO" id="GO:0004470">
    <property type="term" value="F:malic enzyme activity"/>
    <property type="evidence" value="ECO:0007669"/>
    <property type="project" value="EnsemblFungi"/>
</dbReference>
<dbReference type="RefSeq" id="XP_016606870.1">
    <property type="nucleotide sequence ID" value="XM_016754015.1"/>
</dbReference>
<dbReference type="FunFam" id="3.40.50.10380:FF:000001">
    <property type="entry name" value="NAD-dependent malic enzyme"/>
    <property type="match status" value="1"/>
</dbReference>
<dbReference type="Gene3D" id="3.40.50.10380">
    <property type="entry name" value="Malic enzyme, N-terminal domain"/>
    <property type="match status" value="1"/>
</dbReference>
<dbReference type="InParanoid" id="A0A0L0HB72"/>
<name>A0A0L0HB72_SPIPD</name>
<dbReference type="VEuPathDB" id="FungiDB:SPPG_05806"/>
<evidence type="ECO:0000256" key="6">
    <source>
        <dbReference type="PIRSR" id="PIRSR000106-2"/>
    </source>
</evidence>
<dbReference type="GO" id="GO:0006108">
    <property type="term" value="P:malate metabolic process"/>
    <property type="evidence" value="ECO:0007669"/>
    <property type="project" value="TreeGrafter"/>
</dbReference>
<evidence type="ECO:0008006" key="13">
    <source>
        <dbReference type="Google" id="ProtNLM"/>
    </source>
</evidence>
<dbReference type="SUPFAM" id="SSF51735">
    <property type="entry name" value="NAD(P)-binding Rossmann-fold domains"/>
    <property type="match status" value="1"/>
</dbReference>
<dbReference type="SMART" id="SM01274">
    <property type="entry name" value="malic"/>
    <property type="match status" value="1"/>
</dbReference>
<comment type="cofactor">
    <cofactor evidence="1">
        <name>Mn(2+)</name>
        <dbReference type="ChEBI" id="CHEBI:29035"/>
    </cofactor>
</comment>
<dbReference type="EMBL" id="KQ257459">
    <property type="protein sequence ID" value="KNC98830.1"/>
    <property type="molecule type" value="Genomic_DNA"/>
</dbReference>
<keyword evidence="3 7" id="KW-0479">Metal-binding</keyword>
<feature type="binding site" evidence="6">
    <location>
        <position position="461"/>
    </location>
    <ligand>
        <name>(S)-malate</name>
        <dbReference type="ChEBI" id="CHEBI:15589"/>
    </ligand>
</feature>
<dbReference type="FunCoup" id="A0A0L0HB72">
    <property type="interactions" value="326"/>
</dbReference>
<dbReference type="PIRSF" id="PIRSF000106">
    <property type="entry name" value="ME"/>
    <property type="match status" value="1"/>
</dbReference>
<evidence type="ECO:0000256" key="1">
    <source>
        <dbReference type="ARBA" id="ARBA00001936"/>
    </source>
</evidence>
<dbReference type="SUPFAM" id="SSF53223">
    <property type="entry name" value="Aminoacid dehydrogenase-like, N-terminal domain"/>
    <property type="match status" value="1"/>
</dbReference>
<dbReference type="PRINTS" id="PR00072">
    <property type="entry name" value="MALOXRDTASE"/>
</dbReference>
<dbReference type="InterPro" id="IPR012301">
    <property type="entry name" value="Malic_N_dom"/>
</dbReference>
<dbReference type="GO" id="GO:0051287">
    <property type="term" value="F:NAD binding"/>
    <property type="evidence" value="ECO:0007669"/>
    <property type="project" value="InterPro"/>
</dbReference>
<organism evidence="11 12">
    <name type="scientific">Spizellomyces punctatus (strain DAOM BR117)</name>
    <dbReference type="NCBI Taxonomy" id="645134"/>
    <lineage>
        <taxon>Eukaryota</taxon>
        <taxon>Fungi</taxon>
        <taxon>Fungi incertae sedis</taxon>
        <taxon>Chytridiomycota</taxon>
        <taxon>Chytridiomycota incertae sedis</taxon>
        <taxon>Chytridiomycetes</taxon>
        <taxon>Spizellomycetales</taxon>
        <taxon>Spizellomycetaceae</taxon>
        <taxon>Spizellomyces</taxon>
    </lineage>
</organism>
<dbReference type="eggNOG" id="KOG1257">
    <property type="taxonomic scope" value="Eukaryota"/>
</dbReference>
<evidence type="ECO:0000256" key="4">
    <source>
        <dbReference type="ARBA" id="ARBA00023027"/>
    </source>
</evidence>
<dbReference type="GeneID" id="27689158"/>
<dbReference type="GO" id="GO:0046872">
    <property type="term" value="F:metal ion binding"/>
    <property type="evidence" value="ECO:0007669"/>
    <property type="project" value="UniProtKB-KW"/>
</dbReference>
<evidence type="ECO:0000313" key="12">
    <source>
        <dbReference type="Proteomes" id="UP000053201"/>
    </source>
</evidence>
<dbReference type="OMA" id="QIVNHMV"/>
<evidence type="ECO:0000256" key="2">
    <source>
        <dbReference type="ARBA" id="ARBA00008785"/>
    </source>
</evidence>
<feature type="binding site" evidence="7">
    <location>
        <position position="310"/>
    </location>
    <ligand>
        <name>a divalent metal cation</name>
        <dbReference type="ChEBI" id="CHEBI:60240"/>
    </ligand>
</feature>
<dbReference type="Pfam" id="PF03949">
    <property type="entry name" value="Malic_M"/>
    <property type="match status" value="1"/>
</dbReference>
<feature type="binding site" evidence="6">
    <location>
        <position position="505"/>
    </location>
    <ligand>
        <name>(S)-malate</name>
        <dbReference type="ChEBI" id="CHEBI:15589"/>
    </ligand>
</feature>
<dbReference type="SMART" id="SM00919">
    <property type="entry name" value="Malic_M"/>
    <property type="match status" value="1"/>
</dbReference>
<keyword evidence="12" id="KW-1185">Reference proteome</keyword>
<feature type="binding site" evidence="7">
    <location>
        <position position="333"/>
    </location>
    <ligand>
        <name>a divalent metal cation</name>
        <dbReference type="ChEBI" id="CHEBI:60240"/>
    </ligand>
</feature>
<feature type="active site" description="Proton donor" evidence="5">
    <location>
        <position position="163"/>
    </location>
</feature>
<keyword evidence="4" id="KW-0520">NAD</keyword>
<evidence type="ECO:0000259" key="9">
    <source>
        <dbReference type="SMART" id="SM00919"/>
    </source>
</evidence>
<accession>A0A0L0HB72</accession>
<dbReference type="Gene3D" id="3.40.50.720">
    <property type="entry name" value="NAD(P)-binding Rossmann-like Domain"/>
    <property type="match status" value="1"/>
</dbReference>
<dbReference type="GO" id="GO:0006520">
    <property type="term" value="P:amino acid metabolic process"/>
    <property type="evidence" value="ECO:0007669"/>
    <property type="project" value="EnsemblFungi"/>
</dbReference>
<dbReference type="InterPro" id="IPR036291">
    <property type="entry name" value="NAD(P)-bd_dom_sf"/>
</dbReference>
<feature type="binding site" evidence="7">
    <location>
        <position position="309"/>
    </location>
    <ligand>
        <name>a divalent metal cation</name>
        <dbReference type="ChEBI" id="CHEBI:60240"/>
    </ligand>
</feature>
<keyword evidence="8" id="KW-0472">Membrane</keyword>
<dbReference type="GO" id="GO:0005739">
    <property type="term" value="C:mitochondrion"/>
    <property type="evidence" value="ECO:0007669"/>
    <property type="project" value="EnsemblFungi"/>
</dbReference>
<sequence length="610" mass="68156">MPSAWDRCNAQNDMLMSHYSDVSSPSHLGFNLLSGYSCSLHILFFLLLQFLFMPKPKYRYTTCSDSKEVIHTTLGADEILNHPLLNKGTAFPRNERIQLGLQLLLPESVFSLDGKVKRAYRQFRQEDSMLLQNTFMNSMLDQNMVLYYRLLKDHLEEMLPIVYTPTEAKAIENYSRLFRRPRGVFLSYPDRDRISEWIQEVLPEYAPDGVDMIVVTDGEMILGIGDQGVGGIWISIAKLSLYTAFGGIHPARVLPVVLDVGTNNEKLRNDPLYTGWNHERIRGKDYYDFVDRFVKAKQEFMPNAVLHWEDFGKENARVLLNTYRDAFCTYNDDMQGTAVIVLASLLAALKQTQTTFSSHRIVIFGAGTAGTGIADLIAAYDRQAHDHIYLVDKDGLITVNSNPTLTQRPYAKNTGPKTFEETMRTVRPTILIGVSTSTGAFTKDLVQHMPGPHPIIFPLSNPTSLAEADPADLFSYTNGTCVVATGGPSPPVSYDERTYRIAEANNAFAYPGIGLGCIVSGATRLSDAMLIAAAKAIAEHAPERREDGLLPGIDESRAVSMRVACAVAEEARRDGVARKLDEKNHVEEMVRKAMWEPEYVPIVKVPALDD</sequence>
<dbReference type="InterPro" id="IPR037062">
    <property type="entry name" value="Malic_N_dom_sf"/>
</dbReference>
<feature type="transmembrane region" description="Helical" evidence="8">
    <location>
        <begin position="33"/>
        <end position="52"/>
    </location>
</feature>
<protein>
    <recommendedName>
        <fullName evidence="13">Malic enzyme</fullName>
    </recommendedName>
</protein>
<comment type="cofactor">
    <cofactor evidence="7">
        <name>Mg(2+)</name>
        <dbReference type="ChEBI" id="CHEBI:18420"/>
    </cofactor>
    <cofactor evidence="7">
        <name>Mn(2+)</name>
        <dbReference type="ChEBI" id="CHEBI:29035"/>
    </cofactor>
    <text evidence="7">Divalent metal cations. Prefers magnesium or manganese.</text>
</comment>
<dbReference type="PANTHER" id="PTHR23406">
    <property type="entry name" value="MALIC ENZYME-RELATED"/>
    <property type="match status" value="1"/>
</dbReference>
<dbReference type="InterPro" id="IPR012302">
    <property type="entry name" value="Malic_NAD-bd"/>
</dbReference>
<gene>
    <name evidence="11" type="ORF">SPPG_05806</name>
</gene>
<dbReference type="STRING" id="645134.A0A0L0HB72"/>
<keyword evidence="8" id="KW-1133">Transmembrane helix</keyword>
<dbReference type="InterPro" id="IPR046346">
    <property type="entry name" value="Aminoacid_DH-like_N_sf"/>
</dbReference>
<feature type="active site" description="Proton acceptor" evidence="5">
    <location>
        <position position="238"/>
    </location>
</feature>